<accession>A0A0D6PHG0</accession>
<dbReference type="SUPFAM" id="SSF52172">
    <property type="entry name" value="CheY-like"/>
    <property type="match status" value="1"/>
</dbReference>
<evidence type="ECO:0000256" key="6">
    <source>
        <dbReference type="PROSITE-ProRule" id="PRU00169"/>
    </source>
</evidence>
<gene>
    <name evidence="9" type="ORF">Aam_086_004</name>
</gene>
<dbReference type="SMART" id="SM00448">
    <property type="entry name" value="REC"/>
    <property type="match status" value="1"/>
</dbReference>
<dbReference type="GO" id="GO:0000156">
    <property type="term" value="F:phosphorelay response regulator activity"/>
    <property type="evidence" value="ECO:0007669"/>
    <property type="project" value="TreeGrafter"/>
</dbReference>
<keyword evidence="1 6" id="KW-0597">Phosphoprotein</keyword>
<sequence>MTTRRDLVLVIDDTPETLGMLTDALETAGLTALVASSGQAALETLRHVTPDLILLDAMMPGLDGFETCRALKALPALSPIPVIFMTGLSDTAHVVRGLEAGGVDYVTKPIVIDELLARIRVHLGNAREALRTRAALDAAGGFLLAADEAGGLLWCTPQAEQRLADALPGFAITSFRLPAGLEMQAGERTLNFSLVGRVGPGERLYRLTETGGGQEEAFLQTRFALSAREAEVLLWVARGKPNKDISDILGISPRTVNKHLEQVFIKLGVENRASAAALTVGELARRG</sequence>
<dbReference type="Gene3D" id="3.40.50.2300">
    <property type="match status" value="1"/>
</dbReference>
<dbReference type="GO" id="GO:0032993">
    <property type="term" value="C:protein-DNA complex"/>
    <property type="evidence" value="ECO:0007669"/>
    <property type="project" value="TreeGrafter"/>
</dbReference>
<evidence type="ECO:0000256" key="4">
    <source>
        <dbReference type="ARBA" id="ARBA00023125"/>
    </source>
</evidence>
<evidence type="ECO:0000256" key="5">
    <source>
        <dbReference type="ARBA" id="ARBA00023163"/>
    </source>
</evidence>
<protein>
    <submittedName>
        <fullName evidence="9">Two component transcriptional regulator LuxR</fullName>
    </submittedName>
</protein>
<dbReference type="CDD" id="cd19920">
    <property type="entry name" value="REC_PA4781-like"/>
    <property type="match status" value="1"/>
</dbReference>
<keyword evidence="5" id="KW-0804">Transcription</keyword>
<dbReference type="Pfam" id="PF00196">
    <property type="entry name" value="GerE"/>
    <property type="match status" value="1"/>
</dbReference>
<dbReference type="RefSeq" id="WP_048879592.1">
    <property type="nucleotide sequence ID" value="NZ_BANC01000084.1"/>
</dbReference>
<evidence type="ECO:0000259" key="7">
    <source>
        <dbReference type="PROSITE" id="PS50043"/>
    </source>
</evidence>
<dbReference type="Gene3D" id="1.10.10.10">
    <property type="entry name" value="Winged helix-like DNA-binding domain superfamily/Winged helix DNA-binding domain"/>
    <property type="match status" value="1"/>
</dbReference>
<dbReference type="OrthoDB" id="5292887at2"/>
<dbReference type="InterPro" id="IPR036388">
    <property type="entry name" value="WH-like_DNA-bd_sf"/>
</dbReference>
<dbReference type="PROSITE" id="PS50110">
    <property type="entry name" value="RESPONSE_REGULATORY"/>
    <property type="match status" value="1"/>
</dbReference>
<name>A0A0D6PHG0_9PROT</name>
<feature type="domain" description="Response regulatory" evidence="8">
    <location>
        <begin position="7"/>
        <end position="123"/>
    </location>
</feature>
<dbReference type="EMBL" id="BANC01000084">
    <property type="protein sequence ID" value="GAN81200.1"/>
    <property type="molecule type" value="Genomic_DNA"/>
</dbReference>
<dbReference type="Pfam" id="PF00072">
    <property type="entry name" value="Response_reg"/>
    <property type="match status" value="1"/>
</dbReference>
<evidence type="ECO:0000256" key="3">
    <source>
        <dbReference type="ARBA" id="ARBA00023015"/>
    </source>
</evidence>
<feature type="modified residue" description="4-aspartylphosphate" evidence="6">
    <location>
        <position position="56"/>
    </location>
</feature>
<feature type="domain" description="HTH luxR-type" evidence="7">
    <location>
        <begin position="218"/>
        <end position="283"/>
    </location>
</feature>
<dbReference type="SMART" id="SM00421">
    <property type="entry name" value="HTH_LUXR"/>
    <property type="match status" value="1"/>
</dbReference>
<dbReference type="InterPro" id="IPR001789">
    <property type="entry name" value="Sig_transdc_resp-reg_receiver"/>
</dbReference>
<dbReference type="InterPro" id="IPR000792">
    <property type="entry name" value="Tscrpt_reg_LuxR_C"/>
</dbReference>
<keyword evidence="2" id="KW-0902">Two-component regulatory system</keyword>
<organism evidence="9 10">
    <name type="scientific">Acidocella aminolytica 101 = DSM 11237</name>
    <dbReference type="NCBI Taxonomy" id="1120923"/>
    <lineage>
        <taxon>Bacteria</taxon>
        <taxon>Pseudomonadati</taxon>
        <taxon>Pseudomonadota</taxon>
        <taxon>Alphaproteobacteria</taxon>
        <taxon>Acetobacterales</taxon>
        <taxon>Acidocellaceae</taxon>
        <taxon>Acidocella</taxon>
    </lineage>
</organism>
<dbReference type="Proteomes" id="UP000032668">
    <property type="component" value="Unassembled WGS sequence"/>
</dbReference>
<evidence type="ECO:0000313" key="9">
    <source>
        <dbReference type="EMBL" id="GAN81200.1"/>
    </source>
</evidence>
<dbReference type="AlphaFoldDB" id="A0A0D6PHG0"/>
<evidence type="ECO:0000259" key="8">
    <source>
        <dbReference type="PROSITE" id="PS50110"/>
    </source>
</evidence>
<dbReference type="SUPFAM" id="SSF46894">
    <property type="entry name" value="C-terminal effector domain of the bipartite response regulators"/>
    <property type="match status" value="1"/>
</dbReference>
<dbReference type="CDD" id="cd06170">
    <property type="entry name" value="LuxR_C_like"/>
    <property type="match status" value="1"/>
</dbReference>
<keyword evidence="3" id="KW-0805">Transcription regulation</keyword>
<dbReference type="PANTHER" id="PTHR48111:SF1">
    <property type="entry name" value="TWO-COMPONENT RESPONSE REGULATOR ORR33"/>
    <property type="match status" value="1"/>
</dbReference>
<comment type="caution">
    <text evidence="9">The sequence shown here is derived from an EMBL/GenBank/DDBJ whole genome shotgun (WGS) entry which is preliminary data.</text>
</comment>
<dbReference type="PROSITE" id="PS50043">
    <property type="entry name" value="HTH_LUXR_2"/>
    <property type="match status" value="1"/>
</dbReference>
<keyword evidence="10" id="KW-1185">Reference proteome</keyword>
<dbReference type="GO" id="GO:0000976">
    <property type="term" value="F:transcription cis-regulatory region binding"/>
    <property type="evidence" value="ECO:0007669"/>
    <property type="project" value="TreeGrafter"/>
</dbReference>
<dbReference type="PRINTS" id="PR00038">
    <property type="entry name" value="HTHLUXR"/>
</dbReference>
<dbReference type="STRING" id="1120923.SAMN02746095_03585"/>
<dbReference type="GO" id="GO:0005829">
    <property type="term" value="C:cytosol"/>
    <property type="evidence" value="ECO:0007669"/>
    <property type="project" value="TreeGrafter"/>
</dbReference>
<evidence type="ECO:0000313" key="10">
    <source>
        <dbReference type="Proteomes" id="UP000032668"/>
    </source>
</evidence>
<proteinExistence type="predicted"/>
<dbReference type="PANTHER" id="PTHR48111">
    <property type="entry name" value="REGULATOR OF RPOS"/>
    <property type="match status" value="1"/>
</dbReference>
<dbReference type="InterPro" id="IPR011006">
    <property type="entry name" value="CheY-like_superfamily"/>
</dbReference>
<dbReference type="InterPro" id="IPR016032">
    <property type="entry name" value="Sig_transdc_resp-reg_C-effctor"/>
</dbReference>
<keyword evidence="4" id="KW-0238">DNA-binding</keyword>
<evidence type="ECO:0000256" key="2">
    <source>
        <dbReference type="ARBA" id="ARBA00023012"/>
    </source>
</evidence>
<dbReference type="GO" id="GO:0006355">
    <property type="term" value="P:regulation of DNA-templated transcription"/>
    <property type="evidence" value="ECO:0007669"/>
    <property type="project" value="InterPro"/>
</dbReference>
<reference evidence="9 10" key="1">
    <citation type="submission" date="2012-11" db="EMBL/GenBank/DDBJ databases">
        <title>Whole genome sequence of Acidocella aminolytica 101 = DSM 11237.</title>
        <authorList>
            <person name="Azuma Y."/>
            <person name="Higashiura N."/>
            <person name="Hirakawa H."/>
            <person name="Matsushita K."/>
        </authorList>
    </citation>
    <scope>NUCLEOTIDE SEQUENCE [LARGE SCALE GENOMIC DNA]</scope>
    <source>
        <strain evidence="10">101 / DSM 11237</strain>
    </source>
</reference>
<evidence type="ECO:0000256" key="1">
    <source>
        <dbReference type="ARBA" id="ARBA00022553"/>
    </source>
</evidence>
<dbReference type="InterPro" id="IPR039420">
    <property type="entry name" value="WalR-like"/>
</dbReference>